<evidence type="ECO:0000256" key="5">
    <source>
        <dbReference type="SAM" id="MobiDB-lite"/>
    </source>
</evidence>
<evidence type="ECO:0000313" key="8">
    <source>
        <dbReference type="Proteomes" id="UP000176451"/>
    </source>
</evidence>
<dbReference type="HAMAP" id="MF_01341">
    <property type="entry name" value="Ribosomal_uL15"/>
    <property type="match status" value="1"/>
</dbReference>
<keyword evidence="2 4" id="KW-0689">Ribosomal protein</keyword>
<dbReference type="GO" id="GO:0006412">
    <property type="term" value="P:translation"/>
    <property type="evidence" value="ECO:0007669"/>
    <property type="project" value="UniProtKB-UniRule"/>
</dbReference>
<sequence length="136" mass="15100">MKLNQIPKKITSKPKRLGRGHGSGKGKTAGRGTKGQKARSGFNIPNRFEGGQSSLITRMPKKIGFKARKNNLITVNFNILEKKFKDGEEVSPKSLYEKGLIESKKVSIKILGKGKLTKKLKFKKCLFSRSVKKLVG</sequence>
<dbReference type="SUPFAM" id="SSF52080">
    <property type="entry name" value="Ribosomal proteins L15p and L18e"/>
    <property type="match status" value="1"/>
</dbReference>
<comment type="similarity">
    <text evidence="1 4">Belongs to the universal ribosomal protein uL15 family.</text>
</comment>
<comment type="function">
    <text evidence="4">Binds to the 23S rRNA.</text>
</comment>
<dbReference type="InterPro" id="IPR021131">
    <property type="entry name" value="Ribosomal_uL15/eL18"/>
</dbReference>
<dbReference type="PANTHER" id="PTHR12934:SF11">
    <property type="entry name" value="LARGE RIBOSOMAL SUBUNIT PROTEIN UL15M"/>
    <property type="match status" value="1"/>
</dbReference>
<keyword evidence="4" id="KW-0699">rRNA-binding</keyword>
<reference evidence="7 8" key="1">
    <citation type="journal article" date="2016" name="Nat. Commun.">
        <title>Thousands of microbial genomes shed light on interconnected biogeochemical processes in an aquifer system.</title>
        <authorList>
            <person name="Anantharaman K."/>
            <person name="Brown C.T."/>
            <person name="Hug L.A."/>
            <person name="Sharon I."/>
            <person name="Castelle C.J."/>
            <person name="Probst A.J."/>
            <person name="Thomas B.C."/>
            <person name="Singh A."/>
            <person name="Wilkins M.J."/>
            <person name="Karaoz U."/>
            <person name="Brodie E.L."/>
            <person name="Williams K.H."/>
            <person name="Hubbard S.S."/>
            <person name="Banfield J.F."/>
        </authorList>
    </citation>
    <scope>NUCLEOTIDE SEQUENCE [LARGE SCALE GENOMIC DNA]</scope>
</reference>
<dbReference type="InterPro" id="IPR005749">
    <property type="entry name" value="Ribosomal_uL15_bac-type"/>
</dbReference>
<dbReference type="GO" id="GO:0022625">
    <property type="term" value="C:cytosolic large ribosomal subunit"/>
    <property type="evidence" value="ECO:0007669"/>
    <property type="project" value="TreeGrafter"/>
</dbReference>
<feature type="domain" description="Large ribosomal subunit protein uL15/eL18" evidence="6">
    <location>
        <begin position="74"/>
        <end position="133"/>
    </location>
</feature>
<dbReference type="GO" id="GO:0019843">
    <property type="term" value="F:rRNA binding"/>
    <property type="evidence" value="ECO:0007669"/>
    <property type="project" value="UniProtKB-UniRule"/>
</dbReference>
<dbReference type="GO" id="GO:0003735">
    <property type="term" value="F:structural constituent of ribosome"/>
    <property type="evidence" value="ECO:0007669"/>
    <property type="project" value="InterPro"/>
</dbReference>
<feature type="region of interest" description="Disordered" evidence="5">
    <location>
        <begin position="1"/>
        <end position="44"/>
    </location>
</feature>
<dbReference type="STRING" id="1797469.A3F08_00380"/>
<keyword evidence="4" id="KW-0694">RNA-binding</keyword>
<evidence type="ECO:0000259" key="6">
    <source>
        <dbReference type="Pfam" id="PF00828"/>
    </source>
</evidence>
<dbReference type="Pfam" id="PF00828">
    <property type="entry name" value="Ribosomal_L27A"/>
    <property type="match status" value="1"/>
</dbReference>
<dbReference type="NCBIfam" id="TIGR01071">
    <property type="entry name" value="rplO_bact"/>
    <property type="match status" value="1"/>
</dbReference>
<comment type="subunit">
    <text evidence="4">Part of the 50S ribosomal subunit.</text>
</comment>
<dbReference type="Proteomes" id="UP000176451">
    <property type="component" value="Unassembled WGS sequence"/>
</dbReference>
<gene>
    <name evidence="4" type="primary">rplO</name>
    <name evidence="7" type="ORF">A3F08_00380</name>
</gene>
<dbReference type="InterPro" id="IPR036227">
    <property type="entry name" value="Ribosomal_uL15/eL18_sf"/>
</dbReference>
<feature type="compositionally biased region" description="Basic residues" evidence="5">
    <location>
        <begin position="10"/>
        <end position="24"/>
    </location>
</feature>
<evidence type="ECO:0000256" key="4">
    <source>
        <dbReference type="HAMAP-Rule" id="MF_01341"/>
    </source>
</evidence>
<dbReference type="Gene3D" id="3.100.10.10">
    <property type="match status" value="1"/>
</dbReference>
<dbReference type="AlphaFoldDB" id="A0A1F5EDI9"/>
<evidence type="ECO:0000256" key="3">
    <source>
        <dbReference type="ARBA" id="ARBA00023274"/>
    </source>
</evidence>
<keyword evidence="3 4" id="KW-0687">Ribonucleoprotein</keyword>
<organism evidence="7 8">
    <name type="scientific">Candidatus Berkelbacteria bacterium RIFCSPHIGHO2_12_FULL_36_9</name>
    <dbReference type="NCBI Taxonomy" id="1797469"/>
    <lineage>
        <taxon>Bacteria</taxon>
        <taxon>Candidatus Berkelbacteria</taxon>
    </lineage>
</organism>
<evidence type="ECO:0000313" key="7">
    <source>
        <dbReference type="EMBL" id="OGD65468.1"/>
    </source>
</evidence>
<evidence type="ECO:0000256" key="2">
    <source>
        <dbReference type="ARBA" id="ARBA00022980"/>
    </source>
</evidence>
<accession>A0A1F5EDI9</accession>
<dbReference type="PANTHER" id="PTHR12934">
    <property type="entry name" value="50S RIBOSOMAL PROTEIN L15"/>
    <property type="match status" value="1"/>
</dbReference>
<dbReference type="EMBL" id="MEZV01000057">
    <property type="protein sequence ID" value="OGD65468.1"/>
    <property type="molecule type" value="Genomic_DNA"/>
</dbReference>
<proteinExistence type="inferred from homology"/>
<name>A0A1F5EDI9_9BACT</name>
<comment type="caution">
    <text evidence="7">The sequence shown here is derived from an EMBL/GenBank/DDBJ whole genome shotgun (WGS) entry which is preliminary data.</text>
</comment>
<evidence type="ECO:0000256" key="1">
    <source>
        <dbReference type="ARBA" id="ARBA00007320"/>
    </source>
</evidence>
<protein>
    <recommendedName>
        <fullName evidence="4">Large ribosomal subunit protein uL15</fullName>
    </recommendedName>
</protein>
<dbReference type="InterPro" id="IPR030878">
    <property type="entry name" value="Ribosomal_uL15"/>
</dbReference>